<protein>
    <submittedName>
        <fullName evidence="1">Uncharacterized protein</fullName>
    </submittedName>
</protein>
<accession>A0A3P3VUF3</accession>
<sequence length="134" mass="15389">MKRAHGSYRIKVDHQLVICRGYGGWNEVTARQWLQDLRHCVEQAGLTRWSHYVDVSQWQLANPEAIPYLRESVAWAVANGVQYTLIYPGEGLLNQQLMEQLLIYEGDNRSRVVSSPREAETFLTLHGYTLGSDL</sequence>
<dbReference type="Proteomes" id="UP000280792">
    <property type="component" value="Unassembled WGS sequence"/>
</dbReference>
<evidence type="ECO:0000313" key="2">
    <source>
        <dbReference type="Proteomes" id="UP000280792"/>
    </source>
</evidence>
<comment type="caution">
    <text evidence="1">The sequence shown here is derived from an EMBL/GenBank/DDBJ whole genome shotgun (WGS) entry which is preliminary data.</text>
</comment>
<name>A0A3P3VUF3_9GAMM</name>
<dbReference type="RefSeq" id="WP_125014822.1">
    <property type="nucleotide sequence ID" value="NZ_QWEZ01000001.1"/>
</dbReference>
<reference evidence="1 2" key="2">
    <citation type="submission" date="2018-12" db="EMBL/GenBank/DDBJ databases">
        <title>Simiduia agarivorans gen. nov., sp. nov., a marine, agarolytic bacterium isolated from shallow coastal water from Keelung, Taiwan.</title>
        <authorList>
            <person name="Shieh W.Y."/>
        </authorList>
    </citation>
    <scope>NUCLEOTIDE SEQUENCE [LARGE SCALE GENOMIC DNA]</scope>
    <source>
        <strain evidence="1 2">GTF-13</strain>
    </source>
</reference>
<gene>
    <name evidence="1" type="ORF">D0544_04605</name>
</gene>
<evidence type="ECO:0000313" key="1">
    <source>
        <dbReference type="EMBL" id="RRJ84393.1"/>
    </source>
</evidence>
<dbReference type="AlphaFoldDB" id="A0A3P3VUF3"/>
<dbReference type="EMBL" id="QWEZ01000001">
    <property type="protein sequence ID" value="RRJ84393.1"/>
    <property type="molecule type" value="Genomic_DNA"/>
</dbReference>
<proteinExistence type="predicted"/>
<organism evidence="1 2">
    <name type="scientific">Aestuariirhabdus litorea</name>
    <dbReference type="NCBI Taxonomy" id="2528527"/>
    <lineage>
        <taxon>Bacteria</taxon>
        <taxon>Pseudomonadati</taxon>
        <taxon>Pseudomonadota</taxon>
        <taxon>Gammaproteobacteria</taxon>
        <taxon>Oceanospirillales</taxon>
        <taxon>Aestuariirhabdaceae</taxon>
        <taxon>Aestuariirhabdus</taxon>
    </lineage>
</organism>
<reference evidence="1 2" key="1">
    <citation type="submission" date="2018-08" db="EMBL/GenBank/DDBJ databases">
        <authorList>
            <person name="Khan S.A."/>
        </authorList>
    </citation>
    <scope>NUCLEOTIDE SEQUENCE [LARGE SCALE GENOMIC DNA]</scope>
    <source>
        <strain evidence="1 2">GTF-13</strain>
    </source>
</reference>
<keyword evidence="2" id="KW-1185">Reference proteome</keyword>